<dbReference type="EMBL" id="CP034160">
    <property type="protein sequence ID" value="AZI54738.1"/>
    <property type="molecule type" value="Genomic_DNA"/>
</dbReference>
<evidence type="ECO:0000313" key="4">
    <source>
        <dbReference type="Proteomes" id="UP000272316"/>
    </source>
</evidence>
<dbReference type="SUPFAM" id="SSF53335">
    <property type="entry name" value="S-adenosyl-L-methionine-dependent methyltransferases"/>
    <property type="match status" value="1"/>
</dbReference>
<dbReference type="KEGG" id="eva:EIB75_05505"/>
<feature type="domain" description="Methyltransferase" evidence="2">
    <location>
        <begin position="50"/>
        <end position="143"/>
    </location>
</feature>
<organism evidence="3 4">
    <name type="scientific">Epilithonimonas vandammei</name>
    <dbReference type="NCBI Taxonomy" id="2487072"/>
    <lineage>
        <taxon>Bacteria</taxon>
        <taxon>Pseudomonadati</taxon>
        <taxon>Bacteroidota</taxon>
        <taxon>Flavobacteriia</taxon>
        <taxon>Flavobacteriales</taxon>
        <taxon>Weeksellaceae</taxon>
        <taxon>Chryseobacterium group</taxon>
        <taxon>Epilithonimonas</taxon>
    </lineage>
</organism>
<keyword evidence="3" id="KW-0489">Methyltransferase</keyword>
<reference evidence="4" key="1">
    <citation type="submission" date="2018-11" db="EMBL/GenBank/DDBJ databases">
        <title>Proposal to divide the Flavobacteriaceae and reorganize its genera based on Amino Acid Identity values calculated from whole genome sequences.</title>
        <authorList>
            <person name="Nicholson A.C."/>
            <person name="Gulvik C.A."/>
            <person name="Whitney A.M."/>
            <person name="Sheth M."/>
            <person name="Batra D."/>
            <person name="Pryor J."/>
            <person name="Bernardet J.-F."/>
            <person name="Hugo C."/>
            <person name="Kampfer P."/>
            <person name="Newman J.D."/>
            <person name="McQuiston J.R."/>
        </authorList>
    </citation>
    <scope>NUCLEOTIDE SEQUENCE [LARGE SCALE GENOMIC DNA]</scope>
    <source>
        <strain evidence="4">H6466</strain>
    </source>
</reference>
<dbReference type="PANTHER" id="PTHR43861:SF2">
    <property type="entry name" value="CARBOXY-S-ADENOSYL-L-METHIONINE SYNTHASE"/>
    <property type="match status" value="1"/>
</dbReference>
<protein>
    <submittedName>
        <fullName evidence="3">Methyltransferase domain-containing protein</fullName>
    </submittedName>
</protein>
<evidence type="ECO:0000256" key="1">
    <source>
        <dbReference type="ARBA" id="ARBA00022679"/>
    </source>
</evidence>
<dbReference type="InterPro" id="IPR041698">
    <property type="entry name" value="Methyltransf_25"/>
</dbReference>
<evidence type="ECO:0000259" key="2">
    <source>
        <dbReference type="Pfam" id="PF13649"/>
    </source>
</evidence>
<dbReference type="Proteomes" id="UP000272316">
    <property type="component" value="Chromosome"/>
</dbReference>
<accession>A0A3G8ZBX2</accession>
<dbReference type="AlphaFoldDB" id="A0A3G8ZBX2"/>
<dbReference type="InterPro" id="IPR029063">
    <property type="entry name" value="SAM-dependent_MTases_sf"/>
</dbReference>
<dbReference type="PANTHER" id="PTHR43861">
    <property type="entry name" value="TRANS-ACONITATE 2-METHYLTRANSFERASE-RELATED"/>
    <property type="match status" value="1"/>
</dbReference>
<dbReference type="GO" id="GO:0008168">
    <property type="term" value="F:methyltransferase activity"/>
    <property type="evidence" value="ECO:0007669"/>
    <property type="project" value="UniProtKB-KW"/>
</dbReference>
<dbReference type="RefSeq" id="WP_124985987.1">
    <property type="nucleotide sequence ID" value="NZ_CP034160.1"/>
</dbReference>
<proteinExistence type="predicted"/>
<sequence length="227" mass="26067">MTNANWKFSGDIVKNFDSHILSSVPLYTEGHRLISNLSDFFLADNSICYELGCSTGSLLESIIEHNSHKKVKFIGVEIEQDMVDYANEKLNKYDNIEIICEDILNLDLQKSDMIISYYTMQFIKPRVRQIIFDKIYDSLNWGGAFILFEKVRGADARFQDISTALYTDFKIDQGFTKEEILDKTRSLKGVLEPFSTQGNLDLLQRAGFIDITSVMKYICFEGFLAIK</sequence>
<dbReference type="GO" id="GO:0032259">
    <property type="term" value="P:methylation"/>
    <property type="evidence" value="ECO:0007669"/>
    <property type="project" value="UniProtKB-KW"/>
</dbReference>
<dbReference type="CDD" id="cd02440">
    <property type="entry name" value="AdoMet_MTases"/>
    <property type="match status" value="1"/>
</dbReference>
<gene>
    <name evidence="3" type="ORF">EIB75_05505</name>
</gene>
<dbReference type="Gene3D" id="3.40.50.150">
    <property type="entry name" value="Vaccinia Virus protein VP39"/>
    <property type="match status" value="1"/>
</dbReference>
<name>A0A3G8ZBX2_9FLAO</name>
<keyword evidence="1 3" id="KW-0808">Transferase</keyword>
<dbReference type="Pfam" id="PF13649">
    <property type="entry name" value="Methyltransf_25"/>
    <property type="match status" value="1"/>
</dbReference>
<evidence type="ECO:0000313" key="3">
    <source>
        <dbReference type="EMBL" id="AZI54738.1"/>
    </source>
</evidence>